<feature type="compositionally biased region" description="Low complexity" evidence="1">
    <location>
        <begin position="627"/>
        <end position="637"/>
    </location>
</feature>
<dbReference type="GO" id="GO:0033553">
    <property type="term" value="C:rDNA heterochromatin"/>
    <property type="evidence" value="ECO:0007669"/>
    <property type="project" value="TreeGrafter"/>
</dbReference>
<dbReference type="GO" id="GO:0070824">
    <property type="term" value="C:SHREC complex"/>
    <property type="evidence" value="ECO:0007669"/>
    <property type="project" value="InterPro"/>
</dbReference>
<feature type="domain" description="Cryptic loci regulator 2 N-terminal" evidence="2">
    <location>
        <begin position="100"/>
        <end position="186"/>
    </location>
</feature>
<feature type="compositionally biased region" description="Acidic residues" evidence="1">
    <location>
        <begin position="556"/>
        <end position="569"/>
    </location>
</feature>
<dbReference type="GO" id="GO:0031934">
    <property type="term" value="C:mating-type region heterochromatin"/>
    <property type="evidence" value="ECO:0007669"/>
    <property type="project" value="TreeGrafter"/>
</dbReference>
<evidence type="ECO:0000313" key="4">
    <source>
        <dbReference type="Proteomes" id="UP001365542"/>
    </source>
</evidence>
<dbReference type="AlphaFoldDB" id="A0AAV9XBK9"/>
<dbReference type="Proteomes" id="UP001365542">
    <property type="component" value="Unassembled WGS sequence"/>
</dbReference>
<reference evidence="3 4" key="1">
    <citation type="submission" date="2019-10" db="EMBL/GenBank/DDBJ databases">
        <authorList>
            <person name="Palmer J.M."/>
        </authorList>
    </citation>
    <scope>NUCLEOTIDE SEQUENCE [LARGE SCALE GENOMIC DNA]</scope>
    <source>
        <strain evidence="3 4">TWF694</strain>
    </source>
</reference>
<dbReference type="GO" id="GO:0030466">
    <property type="term" value="P:silent mating-type cassette heterochromatin formation"/>
    <property type="evidence" value="ECO:0007669"/>
    <property type="project" value="TreeGrafter"/>
</dbReference>
<dbReference type="InterPro" id="IPR038986">
    <property type="entry name" value="Clr2"/>
</dbReference>
<protein>
    <recommendedName>
        <fullName evidence="2">Cryptic loci regulator 2 N-terminal domain-containing protein</fullName>
    </recommendedName>
</protein>
<dbReference type="Pfam" id="PF16761">
    <property type="entry name" value="Clr2_transil"/>
    <property type="match status" value="1"/>
</dbReference>
<feature type="region of interest" description="Disordered" evidence="1">
    <location>
        <begin position="535"/>
        <end position="587"/>
    </location>
</feature>
<sequence length="645" mass="72873">MSGREAVVYSENGTVALVHGYGSRKVLRLALPTSDAITDDYPKNLKDNLKSISHKPGETLEWFVSLGDGEKQDLLYRTKLADAIVQSLGLPVSDDIYSGYILDRLPDRYRLFAQQIVIVDDSGVEHLKRTDTYLYGHPFSIRFRSPNEFFPHLLSILYMHRNSLIGLPKNTTLPYQPLHACGCKYCLGVRKNHAAPTSISKETPTMAAESSSRAQAVKTVAIQANLIQAAIETERDIKDGGWKFRKGEVVWAHLRLETAELGGTWFAAVVINGPETASFADYANIYTSVDQNRGFYRVQKCGSDTDVHMIHLSDLLPWTKVPQTDEPRNITVDEDSKAAAEEACSSYFIVARDANDHSIYDSTKIVYELKGLFLGPEKLWIGDAVRIPRKGGFLPDVSVWDPQQYDILIVRRIVLATTADPSTDEKGNVERVFIFYVLGDVLTMYPREGEYIAKHLDRKVPNYIKNIGTDRPKWVARTLPDGKQQVAALSTAYILSRFYDPRIMALMDRRWKTSDDVLRIERMLDNRAETLGFKSINGEPIRGSGRHRNTQVSLKDEEDEDDEDDEGSDGDQKLFTHGPPKPIFSEKEKLELVTAEEVMFLEQLEDYRKRSGNLAPPKIVYEDYEPSESSQGDGSSSRSKKRRMD</sequence>
<dbReference type="EMBL" id="JAVHJO010000006">
    <property type="protein sequence ID" value="KAK6539468.1"/>
    <property type="molecule type" value="Genomic_DNA"/>
</dbReference>
<name>A0AAV9XBK9_9PEZI</name>
<evidence type="ECO:0000256" key="1">
    <source>
        <dbReference type="SAM" id="MobiDB-lite"/>
    </source>
</evidence>
<dbReference type="PANTHER" id="PTHR38046">
    <property type="entry name" value="CRYPTIC LOCI REGULATOR 2"/>
    <property type="match status" value="1"/>
</dbReference>
<dbReference type="InterPro" id="IPR031915">
    <property type="entry name" value="Clr2_N"/>
</dbReference>
<evidence type="ECO:0000313" key="3">
    <source>
        <dbReference type="EMBL" id="KAK6539468.1"/>
    </source>
</evidence>
<organism evidence="3 4">
    <name type="scientific">Orbilia ellipsospora</name>
    <dbReference type="NCBI Taxonomy" id="2528407"/>
    <lineage>
        <taxon>Eukaryota</taxon>
        <taxon>Fungi</taxon>
        <taxon>Dikarya</taxon>
        <taxon>Ascomycota</taxon>
        <taxon>Pezizomycotina</taxon>
        <taxon>Orbiliomycetes</taxon>
        <taxon>Orbiliales</taxon>
        <taxon>Orbiliaceae</taxon>
        <taxon>Orbilia</taxon>
    </lineage>
</organism>
<feature type="region of interest" description="Disordered" evidence="1">
    <location>
        <begin position="607"/>
        <end position="645"/>
    </location>
</feature>
<dbReference type="PANTHER" id="PTHR38046:SF1">
    <property type="entry name" value="CRYPTIC LOCI REGULATOR 2"/>
    <property type="match status" value="1"/>
</dbReference>
<evidence type="ECO:0000259" key="2">
    <source>
        <dbReference type="Pfam" id="PF16761"/>
    </source>
</evidence>
<gene>
    <name evidence="3" type="ORF">TWF694_009691</name>
</gene>
<comment type="caution">
    <text evidence="3">The sequence shown here is derived from an EMBL/GenBank/DDBJ whole genome shotgun (WGS) entry which is preliminary data.</text>
</comment>
<accession>A0AAV9XBK9</accession>
<keyword evidence="4" id="KW-1185">Reference proteome</keyword>
<proteinExistence type="predicted"/>